<dbReference type="AlphaFoldDB" id="A0AB39ISH0"/>
<evidence type="ECO:0000313" key="2">
    <source>
        <dbReference type="EMBL" id="XDL23782.1"/>
    </source>
</evidence>
<dbReference type="NCBIfam" id="NF040584">
    <property type="entry name" value="STY4534_fam"/>
    <property type="match status" value="1"/>
</dbReference>
<feature type="compositionally biased region" description="Polar residues" evidence="1">
    <location>
        <begin position="137"/>
        <end position="159"/>
    </location>
</feature>
<name>A0AB39ISH0_9GAMM</name>
<accession>A0AB39ISH0</accession>
<dbReference type="Pfam" id="PF12101">
    <property type="entry name" value="DUF3577"/>
    <property type="match status" value="1"/>
</dbReference>
<sequence>MTASAKSSTATETQYFNLNTTGIGYLSNIRQVSGDKGPFTCAVINALSGPTDNASYIRFDVTVSGKSTVELVNRCQKAVDEQQQVLIGFVLSGLSSEVFTLKSGEHAGEDRIALRSRLIKIDFIKIGKETVYKAEKPTSTTPPAQNEAQQQKQYVANSF</sequence>
<protein>
    <submittedName>
        <fullName evidence="2">STY4534 family ICE replication protein</fullName>
    </submittedName>
</protein>
<gene>
    <name evidence="2" type="ORF">LF929_016185</name>
</gene>
<organism evidence="2">
    <name type="scientific">Dickeya oryzae</name>
    <dbReference type="NCBI Taxonomy" id="1240404"/>
    <lineage>
        <taxon>Bacteria</taxon>
        <taxon>Pseudomonadati</taxon>
        <taxon>Pseudomonadota</taxon>
        <taxon>Gammaproteobacteria</taxon>
        <taxon>Enterobacterales</taxon>
        <taxon>Pectobacteriaceae</taxon>
        <taxon>Dickeya</taxon>
    </lineage>
</organism>
<feature type="region of interest" description="Disordered" evidence="1">
    <location>
        <begin position="134"/>
        <end position="159"/>
    </location>
</feature>
<dbReference type="InterPro" id="IPR021960">
    <property type="entry name" value="DUF3577"/>
</dbReference>
<dbReference type="GeneID" id="302583240"/>
<reference evidence="2" key="1">
    <citation type="submission" date="2024-07" db="EMBL/GenBank/DDBJ databases">
        <authorList>
            <person name="Pedron J."/>
        </authorList>
    </citation>
    <scope>NUCLEOTIDE SEQUENCE</scope>
    <source>
        <strain evidence="2">A003-S1-M15</strain>
    </source>
</reference>
<evidence type="ECO:0000256" key="1">
    <source>
        <dbReference type="SAM" id="MobiDB-lite"/>
    </source>
</evidence>
<dbReference type="EMBL" id="CP162670">
    <property type="protein sequence ID" value="XDL23782.1"/>
    <property type="molecule type" value="Genomic_DNA"/>
</dbReference>
<dbReference type="RefSeq" id="WP_226066806.1">
    <property type="nucleotide sequence ID" value="NZ_CP162670.1"/>
</dbReference>
<proteinExistence type="predicted"/>